<dbReference type="CDD" id="cd01776">
    <property type="entry name" value="RA_Rin"/>
    <property type="match status" value="1"/>
</dbReference>
<feature type="compositionally biased region" description="Basic and acidic residues" evidence="1">
    <location>
        <begin position="215"/>
        <end position="232"/>
    </location>
</feature>
<dbReference type="GO" id="GO:0031267">
    <property type="term" value="F:small GTPase binding"/>
    <property type="evidence" value="ECO:0007669"/>
    <property type="project" value="TreeGrafter"/>
</dbReference>
<feature type="compositionally biased region" description="Acidic residues" evidence="1">
    <location>
        <begin position="957"/>
        <end position="971"/>
    </location>
</feature>
<feature type="compositionally biased region" description="Basic and acidic residues" evidence="1">
    <location>
        <begin position="89"/>
        <end position="103"/>
    </location>
</feature>
<feature type="compositionally biased region" description="Polar residues" evidence="1">
    <location>
        <begin position="155"/>
        <end position="172"/>
    </location>
</feature>
<dbReference type="Pfam" id="PF02204">
    <property type="entry name" value="VPS9"/>
    <property type="match status" value="1"/>
</dbReference>
<dbReference type="InterPro" id="IPR000159">
    <property type="entry name" value="RA_dom"/>
</dbReference>
<organism evidence="4">
    <name type="scientific">Phallusia mammillata</name>
    <dbReference type="NCBI Taxonomy" id="59560"/>
    <lineage>
        <taxon>Eukaryota</taxon>
        <taxon>Metazoa</taxon>
        <taxon>Chordata</taxon>
        <taxon>Tunicata</taxon>
        <taxon>Ascidiacea</taxon>
        <taxon>Phlebobranchia</taxon>
        <taxon>Ascidiidae</taxon>
        <taxon>Phallusia</taxon>
    </lineage>
</organism>
<evidence type="ECO:0000256" key="1">
    <source>
        <dbReference type="SAM" id="MobiDB-lite"/>
    </source>
</evidence>
<feature type="compositionally biased region" description="Polar residues" evidence="1">
    <location>
        <begin position="974"/>
        <end position="985"/>
    </location>
</feature>
<feature type="compositionally biased region" description="Basic and acidic residues" evidence="1">
    <location>
        <begin position="410"/>
        <end position="426"/>
    </location>
</feature>
<feature type="compositionally biased region" description="Polar residues" evidence="1">
    <location>
        <begin position="936"/>
        <end position="946"/>
    </location>
</feature>
<dbReference type="Pfam" id="PF00788">
    <property type="entry name" value="RA"/>
    <property type="match status" value="1"/>
</dbReference>
<dbReference type="InterPro" id="IPR037191">
    <property type="entry name" value="VPS9_dom_sf"/>
</dbReference>
<dbReference type="GO" id="GO:0016192">
    <property type="term" value="P:vesicle-mediated transport"/>
    <property type="evidence" value="ECO:0007669"/>
    <property type="project" value="InterPro"/>
</dbReference>
<dbReference type="InterPro" id="IPR003123">
    <property type="entry name" value="VPS9"/>
</dbReference>
<dbReference type="InterPro" id="IPR045046">
    <property type="entry name" value="Vps9-like"/>
</dbReference>
<reference evidence="4" key="1">
    <citation type="submission" date="2020-04" db="EMBL/GenBank/DDBJ databases">
        <authorList>
            <person name="Neveu A P."/>
        </authorList>
    </citation>
    <scope>NUCLEOTIDE SEQUENCE</scope>
    <source>
        <tissue evidence="4">Whole embryo</tissue>
    </source>
</reference>
<dbReference type="GO" id="GO:0030139">
    <property type="term" value="C:endocytic vesicle"/>
    <property type="evidence" value="ECO:0007669"/>
    <property type="project" value="TreeGrafter"/>
</dbReference>
<dbReference type="Pfam" id="PF23268">
    <property type="entry name" value="RIN1"/>
    <property type="match status" value="1"/>
</dbReference>
<dbReference type="PROSITE" id="PS51205">
    <property type="entry name" value="VPS9"/>
    <property type="match status" value="1"/>
</dbReference>
<dbReference type="Gene3D" id="1.20.1050.80">
    <property type="entry name" value="VPS9 domain"/>
    <property type="match status" value="1"/>
</dbReference>
<dbReference type="SUPFAM" id="SSF109993">
    <property type="entry name" value="VPS9 domain"/>
    <property type="match status" value="1"/>
</dbReference>
<dbReference type="PROSITE" id="PS50200">
    <property type="entry name" value="RA"/>
    <property type="match status" value="1"/>
</dbReference>
<dbReference type="EMBL" id="LR789725">
    <property type="protein sequence ID" value="CAB3265587.1"/>
    <property type="molecule type" value="mRNA"/>
</dbReference>
<feature type="region of interest" description="Disordered" evidence="1">
    <location>
        <begin position="358"/>
        <end position="426"/>
    </location>
</feature>
<feature type="region of interest" description="Disordered" evidence="1">
    <location>
        <begin position="154"/>
        <end position="251"/>
    </location>
</feature>
<feature type="domain" description="VPS9" evidence="3">
    <location>
        <begin position="559"/>
        <end position="705"/>
    </location>
</feature>
<feature type="compositionally biased region" description="Polar residues" evidence="1">
    <location>
        <begin position="180"/>
        <end position="189"/>
    </location>
</feature>
<dbReference type="PANTHER" id="PTHR23101:SF104">
    <property type="entry name" value="PROTEIN SPRINT"/>
    <property type="match status" value="1"/>
</dbReference>
<dbReference type="AlphaFoldDB" id="A0A6F9DQ68"/>
<evidence type="ECO:0000259" key="3">
    <source>
        <dbReference type="PROSITE" id="PS51205"/>
    </source>
</evidence>
<feature type="compositionally biased region" description="Low complexity" evidence="1">
    <location>
        <begin position="235"/>
        <end position="244"/>
    </location>
</feature>
<dbReference type="GO" id="GO:0007165">
    <property type="term" value="P:signal transduction"/>
    <property type="evidence" value="ECO:0007669"/>
    <property type="project" value="InterPro"/>
</dbReference>
<accession>A0A6F9DQ68</accession>
<feature type="compositionally biased region" description="Polar residues" evidence="1">
    <location>
        <begin position="367"/>
        <end position="376"/>
    </location>
</feature>
<feature type="region of interest" description="Disordered" evidence="1">
    <location>
        <begin position="269"/>
        <end position="300"/>
    </location>
</feature>
<feature type="region of interest" description="Disordered" evidence="1">
    <location>
        <begin position="86"/>
        <end position="139"/>
    </location>
</feature>
<protein>
    <submittedName>
        <fullName evidence="4">Ras and Rab interactor 2-like</fullName>
    </submittedName>
</protein>
<dbReference type="SMART" id="SM00167">
    <property type="entry name" value="VPS9"/>
    <property type="match status" value="1"/>
</dbReference>
<name>A0A6F9DQ68_9ASCI</name>
<gene>
    <name evidence="4" type="primary">Rin2-002</name>
</gene>
<sequence>MEKQDGSTMYNNLFDAFASDVGSTLDDLATNWEQYDGRQSESDQNMEDLGKRLAKPLFFYNPVYSMVNNNKEVPVIRRPTLIPLSEVNKNSKDGTRDRSDSKSHDKKKHGLLSKIAGMGRRHSKDKLERYSTSSSDMKLTEESIVEDMSSFLPVKSSSRANTPTTERNNSLLTPDKPSRLATSSPSSHIDTPDVEVQKPVPVPRKNKPSPVLSPKQDHKDEKVLQTIEDLKNVDSGSSFSSTQSDEGNISDDTVTTMADVINEVSTTEQLIQNNDGQTDAPETESNESGLLNVDSDITNAPSSLKRNKTLKWSGSRRAPALIREFTRRQKSRHLNPDSGNLGSPNKEVESVLLSNTIMQESPRPRSCTPSQQTTSFGMEDTEQNVTKPVPSEGDSHKKEIPVGRLTPEPNHVDDVPKSPADHGGSKRDSAFIVLSSLLPPAPRLRRTQSSKVRAYLYKMGTNVNNALGYAVSQFVQQTVKSKETRPLVILHDIRSFLTDIKRYLISNPHIGVVKKIQKIINYSSTVDVEGAVDDSLDKLVLYPLHSVVYRCLVLDYTKTGQLKLLEQAIVLAKSKSNHDLGLRPTLIPPSEEHLEVIKGHFVELQKTYSPYFKLKELLQAVTVIYENTQDLNVDDHSAKKIGADDFLPLLVHSLVHCNFVAADIEAQYIDGLLDPTLLLGEGGYYLTTLISAVQVVLSMKRREAALPNISDLQGFLKVGISSVKRKANTSGNTSPKHEETISEDFILHKTLHVPPAMTAHSLCQMITRKFDIGSPKDFCLHVVVNEVAYALEPSECPQLVKMDLLTQFPASDFYFSFQKRSLEPVGKTRPISIIQQEGILVATTTVIKDETILEVPSESVEEKPLEITVAADETIEVVETEQTNYLESQEPKSVIKDVIEENNHVNENETVPEVEMQQENTDLGQASDKNGILPTDATSGLSNISEPETVEIQPENTETDVEQTSNNDEEVKESSSTENQPSVETQDPIHDITSELSTTTESQQIMPIISVTKISEEPGDNKEIVGTPLKRSSLSNSIDDVFSSHDMESGEMLRDRRETVASLTEYFESKSGNPSPKMSPCFIK</sequence>
<feature type="region of interest" description="Disordered" evidence="1">
    <location>
        <begin position="924"/>
        <end position="989"/>
    </location>
</feature>
<proteinExistence type="evidence at transcript level"/>
<dbReference type="PANTHER" id="PTHR23101">
    <property type="entry name" value="RAB GDP/GTP EXCHANGE FACTOR"/>
    <property type="match status" value="1"/>
</dbReference>
<dbReference type="GO" id="GO:0005085">
    <property type="term" value="F:guanyl-nucleotide exchange factor activity"/>
    <property type="evidence" value="ECO:0007669"/>
    <property type="project" value="InterPro"/>
</dbReference>
<dbReference type="GO" id="GO:0005829">
    <property type="term" value="C:cytosol"/>
    <property type="evidence" value="ECO:0007669"/>
    <property type="project" value="TreeGrafter"/>
</dbReference>
<evidence type="ECO:0000259" key="2">
    <source>
        <dbReference type="PROSITE" id="PS50200"/>
    </source>
</evidence>
<feature type="domain" description="Ras-associating" evidence="2">
    <location>
        <begin position="749"/>
        <end position="822"/>
    </location>
</feature>
<evidence type="ECO:0000313" key="4">
    <source>
        <dbReference type="EMBL" id="CAB3265587.1"/>
    </source>
</evidence>